<dbReference type="Proteomes" id="UP000179807">
    <property type="component" value="Unassembled WGS sequence"/>
</dbReference>
<keyword evidence="3" id="KW-0539">Nucleus</keyword>
<proteinExistence type="predicted"/>
<dbReference type="CDD" id="cd00086">
    <property type="entry name" value="homeodomain"/>
    <property type="match status" value="1"/>
</dbReference>
<name>A0A1J4KKU8_9EUKA</name>
<evidence type="ECO:0000313" key="5">
    <source>
        <dbReference type="EMBL" id="OHT11929.1"/>
    </source>
</evidence>
<evidence type="ECO:0000256" key="2">
    <source>
        <dbReference type="ARBA" id="ARBA00023155"/>
    </source>
</evidence>
<reference evidence="5" key="1">
    <citation type="submission" date="2016-10" db="EMBL/GenBank/DDBJ databases">
        <authorList>
            <person name="Benchimol M."/>
            <person name="Almeida L.G."/>
            <person name="Vasconcelos A.T."/>
            <person name="Perreira-Neves A."/>
            <person name="Rosa I.A."/>
            <person name="Tasca T."/>
            <person name="Bogo M.R."/>
            <person name="de Souza W."/>
        </authorList>
    </citation>
    <scope>NUCLEOTIDE SEQUENCE [LARGE SCALE GENOMIC DNA]</scope>
    <source>
        <strain evidence="5">K</strain>
    </source>
</reference>
<dbReference type="GO" id="GO:0006355">
    <property type="term" value="P:regulation of DNA-templated transcription"/>
    <property type="evidence" value="ECO:0007669"/>
    <property type="project" value="InterPro"/>
</dbReference>
<keyword evidence="2" id="KW-0371">Homeobox</keyword>
<dbReference type="SMART" id="SM00389">
    <property type="entry name" value="HOX"/>
    <property type="match status" value="1"/>
</dbReference>
<accession>A0A1J4KKU8</accession>
<dbReference type="EMBL" id="MLAK01000575">
    <property type="protein sequence ID" value="OHT11929.1"/>
    <property type="molecule type" value="Genomic_DNA"/>
</dbReference>
<dbReference type="SUPFAM" id="SSF46689">
    <property type="entry name" value="Homeodomain-like"/>
    <property type="match status" value="1"/>
</dbReference>
<dbReference type="InterPro" id="IPR009057">
    <property type="entry name" value="Homeodomain-like_sf"/>
</dbReference>
<gene>
    <name evidence="5" type="ORF">TRFO_18395</name>
</gene>
<evidence type="ECO:0000313" key="6">
    <source>
        <dbReference type="Proteomes" id="UP000179807"/>
    </source>
</evidence>
<protein>
    <recommendedName>
        <fullName evidence="4">Homeobox domain-containing protein</fullName>
    </recommendedName>
</protein>
<evidence type="ECO:0000259" key="4">
    <source>
        <dbReference type="SMART" id="SM00389"/>
    </source>
</evidence>
<dbReference type="InterPro" id="IPR008422">
    <property type="entry name" value="KN_HD"/>
</dbReference>
<evidence type="ECO:0000256" key="1">
    <source>
        <dbReference type="ARBA" id="ARBA00023125"/>
    </source>
</evidence>
<dbReference type="Pfam" id="PF05920">
    <property type="entry name" value="Homeobox_KN"/>
    <property type="match status" value="1"/>
</dbReference>
<sequence length="253" mass="29254">MELHETFNMVLAGPFENHSVSQELSNDSNNSNSIDFSDSIDQGYKLYSPLSTPQNQSFIEDGFKCAEITSSPKECIITQQEKFSLVDNLQTESSLLDVALDIFSPDNTRSILSEIDELTNVQSIINTENHPAHSNNGQVHNDHLEEPNYVQIFGKFLENTRKDKHMYHGITIEARDEMCKWLYRNIENPYPSRIMKEYFCTKYDMPMSKVQNFFMNARKRILKRHPKKNFAKLLSQFCVIIDGKVCPILIKKS</sequence>
<dbReference type="GO" id="GO:0003677">
    <property type="term" value="F:DNA binding"/>
    <property type="evidence" value="ECO:0007669"/>
    <property type="project" value="UniProtKB-KW"/>
</dbReference>
<feature type="domain" description="Homeobox" evidence="4">
    <location>
        <begin position="162"/>
        <end position="228"/>
    </location>
</feature>
<keyword evidence="1" id="KW-0238">DNA-binding</keyword>
<dbReference type="Gene3D" id="1.10.10.60">
    <property type="entry name" value="Homeodomain-like"/>
    <property type="match status" value="1"/>
</dbReference>
<dbReference type="RefSeq" id="XP_068365065.1">
    <property type="nucleotide sequence ID" value="XM_068500161.1"/>
</dbReference>
<comment type="caution">
    <text evidence="5">The sequence shown here is derived from an EMBL/GenBank/DDBJ whole genome shotgun (WGS) entry which is preliminary data.</text>
</comment>
<dbReference type="AlphaFoldDB" id="A0A1J4KKU8"/>
<dbReference type="OrthoDB" id="10056939at2759"/>
<dbReference type="GeneID" id="94834865"/>
<keyword evidence="6" id="KW-1185">Reference proteome</keyword>
<evidence type="ECO:0000256" key="3">
    <source>
        <dbReference type="ARBA" id="ARBA00023242"/>
    </source>
</evidence>
<organism evidence="5 6">
    <name type="scientific">Tritrichomonas foetus</name>
    <dbReference type="NCBI Taxonomy" id="1144522"/>
    <lineage>
        <taxon>Eukaryota</taxon>
        <taxon>Metamonada</taxon>
        <taxon>Parabasalia</taxon>
        <taxon>Tritrichomonadida</taxon>
        <taxon>Tritrichomonadidae</taxon>
        <taxon>Tritrichomonas</taxon>
    </lineage>
</organism>
<dbReference type="InterPro" id="IPR001356">
    <property type="entry name" value="HD"/>
</dbReference>
<dbReference type="VEuPathDB" id="TrichDB:TRFO_18395"/>